<protein>
    <submittedName>
        <fullName evidence="1">Uncharacterized protein</fullName>
    </submittedName>
</protein>
<dbReference type="Proteomes" id="UP001595867">
    <property type="component" value="Unassembled WGS sequence"/>
</dbReference>
<organism evidence="1 2">
    <name type="scientific">Actinoplanes subglobosus</name>
    <dbReference type="NCBI Taxonomy" id="1547892"/>
    <lineage>
        <taxon>Bacteria</taxon>
        <taxon>Bacillati</taxon>
        <taxon>Actinomycetota</taxon>
        <taxon>Actinomycetes</taxon>
        <taxon>Micromonosporales</taxon>
        <taxon>Micromonosporaceae</taxon>
        <taxon>Actinoplanes</taxon>
    </lineage>
</organism>
<keyword evidence="2" id="KW-1185">Reference proteome</keyword>
<accession>A0ABV8IXL9</accession>
<sequence>MSVTLTAHSYRWDHVAEGDRRPEVVRATSSSDQQAEIFLTGVVLPLNGTSELGGWVLDLAGVPIHVTAQDETEAAPDAGTWVRLRGTVSVADDYVVDELEPALRRPMAYRWRVQAITRLVPTGGHGERRFRAQPAEAIVRTAEASGYLVDLHRTVTGDDAGRSR</sequence>
<dbReference type="EMBL" id="JBHSBL010000020">
    <property type="protein sequence ID" value="MFC4069047.1"/>
    <property type="molecule type" value="Genomic_DNA"/>
</dbReference>
<comment type="caution">
    <text evidence="1">The sequence shown here is derived from an EMBL/GenBank/DDBJ whole genome shotgun (WGS) entry which is preliminary data.</text>
</comment>
<evidence type="ECO:0000313" key="1">
    <source>
        <dbReference type="EMBL" id="MFC4069047.1"/>
    </source>
</evidence>
<name>A0ABV8IXL9_9ACTN</name>
<dbReference type="RefSeq" id="WP_378069947.1">
    <property type="nucleotide sequence ID" value="NZ_JBHSBL010000020.1"/>
</dbReference>
<reference evidence="2" key="1">
    <citation type="journal article" date="2019" name="Int. J. Syst. Evol. Microbiol.">
        <title>The Global Catalogue of Microorganisms (GCM) 10K type strain sequencing project: providing services to taxonomists for standard genome sequencing and annotation.</title>
        <authorList>
            <consortium name="The Broad Institute Genomics Platform"/>
            <consortium name="The Broad Institute Genome Sequencing Center for Infectious Disease"/>
            <person name="Wu L."/>
            <person name="Ma J."/>
        </authorList>
    </citation>
    <scope>NUCLEOTIDE SEQUENCE [LARGE SCALE GENOMIC DNA]</scope>
    <source>
        <strain evidence="2">TBRC 5832</strain>
    </source>
</reference>
<proteinExistence type="predicted"/>
<gene>
    <name evidence="1" type="ORF">ACFO0C_29290</name>
</gene>
<evidence type="ECO:0000313" key="2">
    <source>
        <dbReference type="Proteomes" id="UP001595867"/>
    </source>
</evidence>